<dbReference type="InterPro" id="IPR036345">
    <property type="entry name" value="ExoRNase_PH_dom2_sf"/>
</dbReference>
<dbReference type="GO" id="GO:0006364">
    <property type="term" value="P:rRNA processing"/>
    <property type="evidence" value="ECO:0007669"/>
    <property type="project" value="UniProtKB-KW"/>
</dbReference>
<evidence type="ECO:0000313" key="7">
    <source>
        <dbReference type="EMBL" id="KAG8375585.1"/>
    </source>
</evidence>
<dbReference type="GO" id="GO:0071028">
    <property type="term" value="P:nuclear mRNA surveillance"/>
    <property type="evidence" value="ECO:0007669"/>
    <property type="project" value="TreeGrafter"/>
</dbReference>
<name>A0AAV6X8W4_9LAMI</name>
<comment type="subcellular location">
    <subcellularLocation>
        <location evidence="1">Nucleus</location>
    </subcellularLocation>
</comment>
<feature type="domain" description="Exoribonuclease phosphorolytic" evidence="6">
    <location>
        <begin position="13"/>
        <end position="64"/>
    </location>
</feature>
<dbReference type="InterPro" id="IPR027408">
    <property type="entry name" value="PNPase/RNase_PH_dom_sf"/>
</dbReference>
<dbReference type="SUPFAM" id="SSF54211">
    <property type="entry name" value="Ribosomal protein S5 domain 2-like"/>
    <property type="match status" value="1"/>
</dbReference>
<dbReference type="GO" id="GO:0016075">
    <property type="term" value="P:rRNA catabolic process"/>
    <property type="evidence" value="ECO:0007669"/>
    <property type="project" value="TreeGrafter"/>
</dbReference>
<dbReference type="Pfam" id="PF01138">
    <property type="entry name" value="RNase_PH"/>
    <property type="match status" value="1"/>
</dbReference>
<dbReference type="InterPro" id="IPR001247">
    <property type="entry name" value="ExoRNase_PH_dom1"/>
</dbReference>
<keyword evidence="8" id="KW-1185">Reference proteome</keyword>
<dbReference type="GO" id="GO:0071051">
    <property type="term" value="P:poly(A)-dependent snoRNA 3'-end processing"/>
    <property type="evidence" value="ECO:0007669"/>
    <property type="project" value="TreeGrafter"/>
</dbReference>
<organism evidence="7 8">
    <name type="scientific">Buddleja alternifolia</name>
    <dbReference type="NCBI Taxonomy" id="168488"/>
    <lineage>
        <taxon>Eukaryota</taxon>
        <taxon>Viridiplantae</taxon>
        <taxon>Streptophyta</taxon>
        <taxon>Embryophyta</taxon>
        <taxon>Tracheophyta</taxon>
        <taxon>Spermatophyta</taxon>
        <taxon>Magnoliopsida</taxon>
        <taxon>eudicotyledons</taxon>
        <taxon>Gunneridae</taxon>
        <taxon>Pentapetalae</taxon>
        <taxon>asterids</taxon>
        <taxon>lamiids</taxon>
        <taxon>Lamiales</taxon>
        <taxon>Scrophulariaceae</taxon>
        <taxon>Buddlejeae</taxon>
        <taxon>Buddleja</taxon>
    </lineage>
</organism>
<protein>
    <recommendedName>
        <fullName evidence="6">Exoribonuclease phosphorolytic domain-containing protein</fullName>
    </recommendedName>
</protein>
<reference evidence="7" key="1">
    <citation type="submission" date="2019-10" db="EMBL/GenBank/DDBJ databases">
        <authorList>
            <person name="Zhang R."/>
            <person name="Pan Y."/>
            <person name="Wang J."/>
            <person name="Ma R."/>
            <person name="Yu S."/>
        </authorList>
    </citation>
    <scope>NUCLEOTIDE SEQUENCE</scope>
    <source>
        <strain evidence="7">LA-IB0</strain>
        <tissue evidence="7">Leaf</tissue>
    </source>
</reference>
<dbReference type="Proteomes" id="UP000826271">
    <property type="component" value="Unassembled WGS sequence"/>
</dbReference>
<evidence type="ECO:0000313" key="8">
    <source>
        <dbReference type="Proteomes" id="UP000826271"/>
    </source>
</evidence>
<dbReference type="SUPFAM" id="SSF55666">
    <property type="entry name" value="Ribonuclease PH domain 2-like"/>
    <property type="match status" value="1"/>
</dbReference>
<dbReference type="EMBL" id="WHWC01000010">
    <property type="protein sequence ID" value="KAG8375585.1"/>
    <property type="molecule type" value="Genomic_DNA"/>
</dbReference>
<gene>
    <name evidence="7" type="ORF">BUALT_Bualt10G0115800</name>
</gene>
<keyword evidence="4" id="KW-0271">Exosome</keyword>
<dbReference type="InterPro" id="IPR050080">
    <property type="entry name" value="RNase_PH"/>
</dbReference>
<dbReference type="GO" id="GO:0005730">
    <property type="term" value="C:nucleolus"/>
    <property type="evidence" value="ECO:0007669"/>
    <property type="project" value="TreeGrafter"/>
</dbReference>
<dbReference type="PANTHER" id="PTHR11953:SF1">
    <property type="entry name" value="EXOSOME COMPLEX COMPONENT RRP46"/>
    <property type="match status" value="1"/>
</dbReference>
<dbReference type="PANTHER" id="PTHR11953">
    <property type="entry name" value="EXOSOME COMPLEX COMPONENT"/>
    <property type="match status" value="1"/>
</dbReference>
<evidence type="ECO:0000256" key="4">
    <source>
        <dbReference type="ARBA" id="ARBA00022835"/>
    </source>
</evidence>
<evidence type="ECO:0000256" key="1">
    <source>
        <dbReference type="ARBA" id="ARBA00004123"/>
    </source>
</evidence>
<comment type="caution">
    <text evidence="7">The sequence shown here is derived from an EMBL/GenBank/DDBJ whole genome shotgun (WGS) entry which is preliminary data.</text>
</comment>
<dbReference type="AlphaFoldDB" id="A0AAV6X8W4"/>
<evidence type="ECO:0000256" key="3">
    <source>
        <dbReference type="ARBA" id="ARBA00022552"/>
    </source>
</evidence>
<evidence type="ECO:0000256" key="5">
    <source>
        <dbReference type="ARBA" id="ARBA00023242"/>
    </source>
</evidence>
<dbReference type="GO" id="GO:0034475">
    <property type="term" value="P:U4 snRNA 3'-end processing"/>
    <property type="evidence" value="ECO:0007669"/>
    <property type="project" value="TreeGrafter"/>
</dbReference>
<comment type="similarity">
    <text evidence="2">Belongs to the RNase PH family.</text>
</comment>
<keyword evidence="5" id="KW-0539">Nucleus</keyword>
<dbReference type="Gene3D" id="3.30.230.70">
    <property type="entry name" value="GHMP Kinase, N-terminal domain"/>
    <property type="match status" value="2"/>
</dbReference>
<dbReference type="GO" id="GO:0000176">
    <property type="term" value="C:nuclear exosome (RNase complex)"/>
    <property type="evidence" value="ECO:0007669"/>
    <property type="project" value="TreeGrafter"/>
</dbReference>
<sequence length="294" mass="32292">MDIERVGGRGANQLRPIDCSRNVLNRAHGSATCSHGETRVLAAVYGPKAGTKKNENPEKACFEVVWKPKTGQIGEIASSWLIFNETWTYDRKTRKGVRDDPEENIAKYLPFDCSSEHYDINYNPGDVVEWIQLSMMMVPYPFPVILPVMEEVLFCEIIHAISSSILLLSNLLPCAIHAACAALVDAGIPLKYSAVAISCCLAESGHVILDPSKLEEQKMKGFVCLAFPTSVNSILPESGESMEQGIITSLTHGVMTVEDYFQCLEQGRAAIKPLSNILKKKLQSQSPSNVSMAT</sequence>
<dbReference type="InterPro" id="IPR020568">
    <property type="entry name" value="Ribosomal_Su5_D2-typ_SF"/>
</dbReference>
<dbReference type="GO" id="GO:0000177">
    <property type="term" value="C:cytoplasmic exosome (RNase complex)"/>
    <property type="evidence" value="ECO:0007669"/>
    <property type="project" value="TreeGrafter"/>
</dbReference>
<keyword evidence="3" id="KW-0698">rRNA processing</keyword>
<evidence type="ECO:0000256" key="2">
    <source>
        <dbReference type="ARBA" id="ARBA00006678"/>
    </source>
</evidence>
<proteinExistence type="inferred from homology"/>
<accession>A0AAV6X8W4</accession>
<dbReference type="GO" id="GO:0003723">
    <property type="term" value="F:RNA binding"/>
    <property type="evidence" value="ECO:0007669"/>
    <property type="project" value="TreeGrafter"/>
</dbReference>
<evidence type="ECO:0000259" key="6">
    <source>
        <dbReference type="Pfam" id="PF01138"/>
    </source>
</evidence>